<sequence>MKNFSNDSFDWQERPQSPDLRIAPPVIARVFDVLPRFRVNVITTFGEILKNVRTTGPALFQSGNAHGRAFGIKKDQLVFVEFIGGSYRSPIVTQVFPFAAKDNDLSNISQFWEKFTFLDPETDILDFHESGYAVRQTTNKIEVYDTSQRIVFELNFQTGEGKFSLSKLKIESDVEITGNVKIEGDTEQTGKIKATGKIESDEGLVSSGTEFNDHGHTYNPGPQAPTKSGPPI</sequence>
<reference evidence="2 3" key="1">
    <citation type="journal article" date="2019" name="PLoS Negl. Trop. Dis.">
        <title>Revisiting the worldwide diversity of Leptospira species in the environment.</title>
        <authorList>
            <person name="Vincent A.T."/>
            <person name="Schiettekatte O."/>
            <person name="Bourhy P."/>
            <person name="Veyrier F.J."/>
            <person name="Picardeau M."/>
        </authorList>
    </citation>
    <scope>NUCLEOTIDE SEQUENCE [LARGE SCALE GENOMIC DNA]</scope>
    <source>
        <strain evidence="2 3">201702444</strain>
    </source>
</reference>
<name>A0A5F2BHH3_9LEPT</name>
<evidence type="ECO:0000256" key="1">
    <source>
        <dbReference type="SAM" id="MobiDB-lite"/>
    </source>
</evidence>
<dbReference type="EMBL" id="RQGN01000038">
    <property type="protein sequence ID" value="TGM04847.1"/>
    <property type="molecule type" value="Genomic_DNA"/>
</dbReference>
<dbReference type="Proteomes" id="UP000298429">
    <property type="component" value="Unassembled WGS sequence"/>
</dbReference>
<accession>A0A5F2BHH3</accession>
<dbReference type="RefSeq" id="WP_135670407.1">
    <property type="nucleotide sequence ID" value="NZ_RQGN01000038.1"/>
</dbReference>
<dbReference type="OrthoDB" id="345372at2"/>
<organism evidence="2 3">
    <name type="scientific">Leptospira barantonii</name>
    <dbReference type="NCBI Taxonomy" id="2023184"/>
    <lineage>
        <taxon>Bacteria</taxon>
        <taxon>Pseudomonadati</taxon>
        <taxon>Spirochaetota</taxon>
        <taxon>Spirochaetia</taxon>
        <taxon>Leptospirales</taxon>
        <taxon>Leptospiraceae</taxon>
        <taxon>Leptospira</taxon>
    </lineage>
</organism>
<feature type="compositionally biased region" description="Basic and acidic residues" evidence="1">
    <location>
        <begin position="188"/>
        <end position="200"/>
    </location>
</feature>
<dbReference type="AlphaFoldDB" id="A0A5F2BHH3"/>
<proteinExistence type="predicted"/>
<feature type="region of interest" description="Disordered" evidence="1">
    <location>
        <begin position="188"/>
        <end position="232"/>
    </location>
</feature>
<protein>
    <submittedName>
        <fullName evidence="2">Baseplate assembly protein</fullName>
    </submittedName>
</protein>
<evidence type="ECO:0000313" key="3">
    <source>
        <dbReference type="Proteomes" id="UP000298429"/>
    </source>
</evidence>
<comment type="caution">
    <text evidence="2">The sequence shown here is derived from an EMBL/GenBank/DDBJ whole genome shotgun (WGS) entry which is preliminary data.</text>
</comment>
<evidence type="ECO:0000313" key="2">
    <source>
        <dbReference type="EMBL" id="TGM04847.1"/>
    </source>
</evidence>
<gene>
    <name evidence="2" type="ORF">EHQ76_07325</name>
</gene>